<evidence type="ECO:0000313" key="10">
    <source>
        <dbReference type="Proteomes" id="UP000286947"/>
    </source>
</evidence>
<name>A0A433SFG1_9BURK</name>
<keyword evidence="10" id="KW-1185">Reference proteome</keyword>
<dbReference type="GO" id="GO:0042802">
    <property type="term" value="F:identical protein binding"/>
    <property type="evidence" value="ECO:0007669"/>
    <property type="project" value="TreeGrafter"/>
</dbReference>
<keyword evidence="5 7" id="KW-0808">Transferase</keyword>
<comment type="similarity">
    <text evidence="2 7">Belongs to the class-I pyridoxal-phosphate-dependent aminotransferase family.</text>
</comment>
<comment type="subunit">
    <text evidence="3">Homodimer.</text>
</comment>
<reference evidence="9 10" key="1">
    <citation type="submission" date="2018-01" db="EMBL/GenBank/DDBJ databases">
        <title>Saezia sanguinis gen. nov., sp. nov., in the order Burkholderiales isolated from human blood.</title>
        <authorList>
            <person name="Medina-Pascual M.J."/>
            <person name="Valdezate S."/>
            <person name="Monzon S."/>
            <person name="Cuesta I."/>
            <person name="Carrasco G."/>
            <person name="Villalon P."/>
            <person name="Saez-Nieto J.A."/>
        </authorList>
    </citation>
    <scope>NUCLEOTIDE SEQUENCE [LARGE SCALE GENOMIC DNA]</scope>
    <source>
        <strain evidence="9 10">CNM695-12</strain>
    </source>
</reference>
<evidence type="ECO:0000256" key="6">
    <source>
        <dbReference type="ARBA" id="ARBA00022898"/>
    </source>
</evidence>
<evidence type="ECO:0000256" key="4">
    <source>
        <dbReference type="ARBA" id="ARBA00022576"/>
    </source>
</evidence>
<proteinExistence type="inferred from homology"/>
<dbReference type="NCBIfam" id="NF006719">
    <property type="entry name" value="PRK09257.1"/>
    <property type="match status" value="1"/>
</dbReference>
<dbReference type="InterPro" id="IPR015422">
    <property type="entry name" value="PyrdxlP-dep_Trfase_small"/>
</dbReference>
<evidence type="ECO:0000256" key="2">
    <source>
        <dbReference type="ARBA" id="ARBA00007441"/>
    </source>
</evidence>
<evidence type="ECO:0000256" key="3">
    <source>
        <dbReference type="ARBA" id="ARBA00011738"/>
    </source>
</evidence>
<evidence type="ECO:0000256" key="1">
    <source>
        <dbReference type="ARBA" id="ARBA00001933"/>
    </source>
</evidence>
<dbReference type="InterPro" id="IPR004838">
    <property type="entry name" value="NHTrfase_class1_PyrdxlP-BS"/>
</dbReference>
<evidence type="ECO:0000256" key="7">
    <source>
        <dbReference type="RuleBase" id="RU000481"/>
    </source>
</evidence>
<dbReference type="InterPro" id="IPR015424">
    <property type="entry name" value="PyrdxlP-dep_Trfase"/>
</dbReference>
<dbReference type="PANTHER" id="PTHR11879:SF37">
    <property type="entry name" value="AROMATIC-AMINO-ACID AMINOTRANSFERASE"/>
    <property type="match status" value="1"/>
</dbReference>
<dbReference type="GO" id="GO:0005829">
    <property type="term" value="C:cytosol"/>
    <property type="evidence" value="ECO:0007669"/>
    <property type="project" value="TreeGrafter"/>
</dbReference>
<accession>A0A433SFG1</accession>
<dbReference type="InterPro" id="IPR004839">
    <property type="entry name" value="Aminotransferase_I/II_large"/>
</dbReference>
<dbReference type="Proteomes" id="UP000286947">
    <property type="component" value="Unassembled WGS sequence"/>
</dbReference>
<dbReference type="GO" id="GO:0033585">
    <property type="term" value="P:L-phenylalanine biosynthetic process from chorismate via phenylpyruvate"/>
    <property type="evidence" value="ECO:0007669"/>
    <property type="project" value="TreeGrafter"/>
</dbReference>
<dbReference type="EMBL" id="PQSP01000002">
    <property type="protein sequence ID" value="RUS67460.1"/>
    <property type="molecule type" value="Genomic_DNA"/>
</dbReference>
<evidence type="ECO:0000313" key="9">
    <source>
        <dbReference type="EMBL" id="RUS67460.1"/>
    </source>
</evidence>
<evidence type="ECO:0000256" key="5">
    <source>
        <dbReference type="ARBA" id="ARBA00022679"/>
    </source>
</evidence>
<dbReference type="InterPro" id="IPR000796">
    <property type="entry name" value="Asp_trans"/>
</dbReference>
<comment type="caution">
    <text evidence="9">The sequence shown here is derived from an EMBL/GenBank/DDBJ whole genome shotgun (WGS) entry which is preliminary data.</text>
</comment>
<feature type="domain" description="Aminotransferase class I/classII large" evidence="8">
    <location>
        <begin position="29"/>
        <end position="394"/>
    </location>
</feature>
<dbReference type="OrthoDB" id="9766445at2"/>
<dbReference type="EC" id="2.6.1.-" evidence="7"/>
<dbReference type="Pfam" id="PF00155">
    <property type="entry name" value="Aminotran_1_2"/>
    <property type="match status" value="1"/>
</dbReference>
<dbReference type="PROSITE" id="PS00105">
    <property type="entry name" value="AA_TRANSFER_CLASS_1"/>
    <property type="match status" value="1"/>
</dbReference>
<protein>
    <recommendedName>
        <fullName evidence="7">Aminotransferase</fullName>
        <ecNumber evidence="7">2.6.1.-</ecNumber>
    </recommendedName>
</protein>
<dbReference type="Gene3D" id="3.40.640.10">
    <property type="entry name" value="Type I PLP-dependent aspartate aminotransferase-like (Major domain)"/>
    <property type="match status" value="1"/>
</dbReference>
<dbReference type="SUPFAM" id="SSF53383">
    <property type="entry name" value="PLP-dependent transferases"/>
    <property type="match status" value="1"/>
</dbReference>
<dbReference type="CDD" id="cd00609">
    <property type="entry name" value="AAT_like"/>
    <property type="match status" value="1"/>
</dbReference>
<gene>
    <name evidence="9" type="primary">tyrB_2</name>
    <name evidence="9" type="ORF">CUZ56_01406</name>
</gene>
<evidence type="ECO:0000259" key="8">
    <source>
        <dbReference type="Pfam" id="PF00155"/>
    </source>
</evidence>
<dbReference type="PRINTS" id="PR00799">
    <property type="entry name" value="TRANSAMINASE"/>
</dbReference>
<keyword evidence="4 7" id="KW-0032">Aminotransferase</keyword>
<dbReference type="RefSeq" id="WP_126979504.1">
    <property type="nucleotide sequence ID" value="NZ_PQSP01000002.1"/>
</dbReference>
<dbReference type="AlphaFoldDB" id="A0A433SFG1"/>
<dbReference type="FunFam" id="3.40.640.10:FF:000015">
    <property type="entry name" value="Aspartate aminotransferase"/>
    <property type="match status" value="1"/>
</dbReference>
<dbReference type="GO" id="GO:0004838">
    <property type="term" value="F:L-tyrosine-2-oxoglutarate transaminase activity"/>
    <property type="evidence" value="ECO:0007669"/>
    <property type="project" value="TreeGrafter"/>
</dbReference>
<organism evidence="9 10">
    <name type="scientific">Saezia sanguinis</name>
    <dbReference type="NCBI Taxonomy" id="1965230"/>
    <lineage>
        <taxon>Bacteria</taxon>
        <taxon>Pseudomonadati</taxon>
        <taxon>Pseudomonadota</taxon>
        <taxon>Betaproteobacteria</taxon>
        <taxon>Burkholderiales</taxon>
        <taxon>Saeziaceae</taxon>
        <taxon>Saezia</taxon>
    </lineage>
</organism>
<dbReference type="GO" id="GO:0030170">
    <property type="term" value="F:pyridoxal phosphate binding"/>
    <property type="evidence" value="ECO:0007669"/>
    <property type="project" value="InterPro"/>
</dbReference>
<dbReference type="Gene3D" id="3.90.1150.10">
    <property type="entry name" value="Aspartate Aminotransferase, domain 1"/>
    <property type="match status" value="1"/>
</dbReference>
<comment type="cofactor">
    <cofactor evidence="1 7">
        <name>pyridoxal 5'-phosphate</name>
        <dbReference type="ChEBI" id="CHEBI:597326"/>
    </cofactor>
</comment>
<dbReference type="PANTHER" id="PTHR11879">
    <property type="entry name" value="ASPARTATE AMINOTRANSFERASE"/>
    <property type="match status" value="1"/>
</dbReference>
<sequence>MSLFSAVELAPRDPIFGLTEQYIADTNPSKVNLGLGVYTGEDGKIPVLKCVAIAQKQISENIIPKGYLPIDGMAAYTSGVKDLIFGQSSDVVKSGRVVAIQALGGTGALKVGADFLQTLTPDVPVMVSDPSWENHRALFSRAGFQVVAYPYYDAEKRAVNFEGMLNAFKVATKGTIVLLHPCCHNPTGYDLSEDQWDQLIEVMRSNGLVPFLDMAYQGFGSGLKQDGVAVAKLVDSGLSFLLSSSFSKTFSLYGERVGALSIVCTSQDEAKRVLSQVKLAIRTNYSNPPTFGAQLVSTVLGTPDLRTMWENELEGMRVRIQGLRDQLLAKLKAAGVTEDMSFISAQNGMFSYSGLSKDQMVRLRSDFSIYGLDSGRICVASLNAKNIDYVAHAIATVAKA</sequence>
<dbReference type="InterPro" id="IPR015421">
    <property type="entry name" value="PyrdxlP-dep_Trfase_major"/>
</dbReference>
<keyword evidence="6" id="KW-0663">Pyridoxal phosphate</keyword>